<feature type="region of interest" description="Disordered" evidence="2">
    <location>
        <begin position="107"/>
        <end position="132"/>
    </location>
</feature>
<dbReference type="Pfam" id="PF00013">
    <property type="entry name" value="KH_1"/>
    <property type="match status" value="1"/>
</dbReference>
<feature type="compositionally biased region" description="Low complexity" evidence="2">
    <location>
        <begin position="117"/>
        <end position="129"/>
    </location>
</feature>
<evidence type="ECO:0000313" key="5">
    <source>
        <dbReference type="Proteomes" id="UP001432322"/>
    </source>
</evidence>
<evidence type="ECO:0000256" key="1">
    <source>
        <dbReference type="PROSITE-ProRule" id="PRU00117"/>
    </source>
</evidence>
<dbReference type="SMART" id="SM00333">
    <property type="entry name" value="TUDOR"/>
    <property type="match status" value="1"/>
</dbReference>
<proteinExistence type="predicted"/>
<dbReference type="InterPro" id="IPR047368">
    <property type="entry name" value="KH-I_AKAP1"/>
</dbReference>
<evidence type="ECO:0000313" key="4">
    <source>
        <dbReference type="EMBL" id="GMT18551.1"/>
    </source>
</evidence>
<gene>
    <name evidence="4" type="ORF">PFISCL1PPCAC_9848</name>
</gene>
<dbReference type="PROSITE" id="PS50304">
    <property type="entry name" value="TUDOR"/>
    <property type="match status" value="1"/>
</dbReference>
<feature type="domain" description="Tudor" evidence="3">
    <location>
        <begin position="463"/>
        <end position="521"/>
    </location>
</feature>
<feature type="compositionally biased region" description="Polar residues" evidence="2">
    <location>
        <begin position="278"/>
        <end position="295"/>
    </location>
</feature>
<dbReference type="Pfam" id="PF00567">
    <property type="entry name" value="TUDOR"/>
    <property type="match status" value="1"/>
</dbReference>
<dbReference type="CDD" id="cd22395">
    <property type="entry name" value="KH-I_AKAP1"/>
    <property type="match status" value="1"/>
</dbReference>
<dbReference type="Gene3D" id="2.30.30.140">
    <property type="match status" value="1"/>
</dbReference>
<dbReference type="CDD" id="cd20407">
    <property type="entry name" value="Tudor_AKAP1"/>
    <property type="match status" value="1"/>
</dbReference>
<comment type="caution">
    <text evidence="4">The sequence shown here is derived from an EMBL/GenBank/DDBJ whole genome shotgun (WGS) entry which is preliminary data.</text>
</comment>
<dbReference type="SUPFAM" id="SSF50199">
    <property type="entry name" value="Staphylococcal nuclease"/>
    <property type="match status" value="1"/>
</dbReference>
<dbReference type="PANTHER" id="PTHR22948">
    <property type="entry name" value="TUDOR DOMAIN CONTAINING PROTEIN"/>
    <property type="match status" value="1"/>
</dbReference>
<protein>
    <recommendedName>
        <fullName evidence="3">Tudor domain-containing protein</fullName>
    </recommendedName>
</protein>
<dbReference type="EMBL" id="BTSY01000003">
    <property type="protein sequence ID" value="GMT18551.1"/>
    <property type="molecule type" value="Genomic_DNA"/>
</dbReference>
<dbReference type="SUPFAM" id="SSF63748">
    <property type="entry name" value="Tudor/PWWP/MBT"/>
    <property type="match status" value="1"/>
</dbReference>
<dbReference type="InterPro" id="IPR047367">
    <property type="entry name" value="Tudor_AKAP1"/>
</dbReference>
<dbReference type="SUPFAM" id="SSF54791">
    <property type="entry name" value="Eukaryotic type KH-domain (KH-domain type I)"/>
    <property type="match status" value="1"/>
</dbReference>
<dbReference type="InterPro" id="IPR036612">
    <property type="entry name" value="KH_dom_type_1_sf"/>
</dbReference>
<dbReference type="AlphaFoldDB" id="A0AAV5VGP9"/>
<keyword evidence="5" id="KW-1185">Reference proteome</keyword>
<evidence type="ECO:0000259" key="3">
    <source>
        <dbReference type="PROSITE" id="PS50304"/>
    </source>
</evidence>
<dbReference type="InterPro" id="IPR004088">
    <property type="entry name" value="KH_dom_type_1"/>
</dbReference>
<accession>A0AAV5VGP9</accession>
<dbReference type="InterPro" id="IPR050621">
    <property type="entry name" value="Tudor_domain_containing"/>
</dbReference>
<sequence length="638" mass="68294">MYSPHMAPMGASAASFFAAASAIDALDESSRVPPMHDSTTAPLSSLIGVPLVRTTVPPPAPVPHIAFFPYAPNTAPITVSITYPSSSSTTSSGVYSGLDSPRPTSRAWKDGYNNYNSTSPSSASSVSASERLRYASPRRERFGCVGGDADDASSTSPPLSLLMDDQPECLEVQPVESMFGSGEYTLNCIVKGVVGEGAVTSALAATAAGAARTSINTAASAPRRNSAGGSSTSSAASSMMTASSSSAFSPSTTDGSYSRMSDRSETVTADSGRATGGLASSLSPMDDNSATTTPNGTMFDANPMYEFEIPNSLVGLIIGVKGKTIKELSMRTDVRMLIRQHHETPKVDTHQICQVRGKRDKINRCLQMLRKRFPPVRFPELNLQPVLPPALPTNLADLLNAQPSWLTLPESVACEAAVVHLIDASHLFIQQPTHPSYSSLALLDQYMIRLYTQSEGIPEVPHPCDTGLLCAAPVMQAWFRAVIVMYFPEEDEALVRFVDYGGYAKIARSELRQIRTDLMTLPFQATECFLAHVQPVDGTSQWSARATEFLRELVSGKVVDVTLVGYSIDEKIPVVEIDVIDEIEGTRQRVDRLMLEAGLAKAADPSKVQKITKLSADKKPILSKQGSYSAAAGSVMSF</sequence>
<organism evidence="4 5">
    <name type="scientific">Pristionchus fissidentatus</name>
    <dbReference type="NCBI Taxonomy" id="1538716"/>
    <lineage>
        <taxon>Eukaryota</taxon>
        <taxon>Metazoa</taxon>
        <taxon>Ecdysozoa</taxon>
        <taxon>Nematoda</taxon>
        <taxon>Chromadorea</taxon>
        <taxon>Rhabditida</taxon>
        <taxon>Rhabditina</taxon>
        <taxon>Diplogasteromorpha</taxon>
        <taxon>Diplogasteroidea</taxon>
        <taxon>Neodiplogasteridae</taxon>
        <taxon>Pristionchus</taxon>
    </lineage>
</organism>
<dbReference type="Proteomes" id="UP001432322">
    <property type="component" value="Unassembled WGS sequence"/>
</dbReference>
<dbReference type="GO" id="GO:0005739">
    <property type="term" value="C:mitochondrion"/>
    <property type="evidence" value="ECO:0007669"/>
    <property type="project" value="UniProtKB-ARBA"/>
</dbReference>
<evidence type="ECO:0000256" key="2">
    <source>
        <dbReference type="SAM" id="MobiDB-lite"/>
    </source>
</evidence>
<dbReference type="Gene3D" id="2.40.50.90">
    <property type="match status" value="1"/>
</dbReference>
<dbReference type="InterPro" id="IPR035437">
    <property type="entry name" value="SNase_OB-fold_sf"/>
</dbReference>
<keyword evidence="1" id="KW-0694">RNA-binding</keyword>
<dbReference type="PROSITE" id="PS50084">
    <property type="entry name" value="KH_TYPE_1"/>
    <property type="match status" value="1"/>
</dbReference>
<feature type="region of interest" description="Disordered" evidence="2">
    <location>
        <begin position="140"/>
        <end position="159"/>
    </location>
</feature>
<name>A0AAV5VGP9_9BILA</name>
<dbReference type="PANTHER" id="PTHR22948:SF65">
    <property type="entry name" value="A-KINASE ANCHORING PROTEIN 1"/>
    <property type="match status" value="1"/>
</dbReference>
<dbReference type="SMART" id="SM00322">
    <property type="entry name" value="KH"/>
    <property type="match status" value="1"/>
</dbReference>
<dbReference type="InterPro" id="IPR004087">
    <property type="entry name" value="KH_dom"/>
</dbReference>
<reference evidence="4" key="1">
    <citation type="submission" date="2023-10" db="EMBL/GenBank/DDBJ databases">
        <title>Genome assembly of Pristionchus species.</title>
        <authorList>
            <person name="Yoshida K."/>
            <person name="Sommer R.J."/>
        </authorList>
    </citation>
    <scope>NUCLEOTIDE SEQUENCE</scope>
    <source>
        <strain evidence="4">RS5133</strain>
    </source>
</reference>
<feature type="region of interest" description="Disordered" evidence="2">
    <location>
        <begin position="215"/>
        <end position="295"/>
    </location>
</feature>
<dbReference type="GO" id="GO:0003723">
    <property type="term" value="F:RNA binding"/>
    <property type="evidence" value="ECO:0007669"/>
    <property type="project" value="UniProtKB-UniRule"/>
</dbReference>
<dbReference type="InterPro" id="IPR002999">
    <property type="entry name" value="Tudor"/>
</dbReference>
<dbReference type="Gene3D" id="3.30.1370.10">
    <property type="entry name" value="K Homology domain, type 1"/>
    <property type="match status" value="1"/>
</dbReference>
<feature type="compositionally biased region" description="Low complexity" evidence="2">
    <location>
        <begin position="226"/>
        <end position="256"/>
    </location>
</feature>